<feature type="transmembrane region" description="Helical" evidence="1">
    <location>
        <begin position="189"/>
        <end position="206"/>
    </location>
</feature>
<protein>
    <submittedName>
        <fullName evidence="2">Uncharacterized protein</fullName>
    </submittedName>
</protein>
<proteinExistence type="predicted"/>
<sequence length="237" mass="26895">MSQSLITTDDTHASHTVQHANSALPMSFYVKWLWAIGLLILLGFIPSYVLQFSSLTEAHHSHASVSFLWIAGMLVQVTLIHYQRYTHHRILGYLSTCVLLAFVLSTLSLYANIFQTQFNTSTIFRLVLSLDLVLFPAFILFMYKAILRTDSPHAHAHWILLAAMMLLPPGLGRLIHGLFFFPFDAPVRFFYEPTVVLTGLFIYSIGRAQRWHFKSTKACLVLFIAAVIFSYGVGYGF</sequence>
<dbReference type="KEGG" id="prr:AT705_05030"/>
<evidence type="ECO:0000313" key="3">
    <source>
        <dbReference type="Proteomes" id="UP000069015"/>
    </source>
</evidence>
<feature type="transmembrane region" description="Helical" evidence="1">
    <location>
        <begin position="123"/>
        <end position="146"/>
    </location>
</feature>
<dbReference type="EMBL" id="CP013611">
    <property type="protein sequence ID" value="ALU42364.1"/>
    <property type="molecule type" value="Genomic_DNA"/>
</dbReference>
<evidence type="ECO:0000256" key="1">
    <source>
        <dbReference type="SAM" id="Phobius"/>
    </source>
</evidence>
<feature type="transmembrane region" description="Helical" evidence="1">
    <location>
        <begin position="32"/>
        <end position="50"/>
    </location>
</feature>
<feature type="transmembrane region" description="Helical" evidence="1">
    <location>
        <begin position="62"/>
        <end position="83"/>
    </location>
</feature>
<feature type="transmembrane region" description="Helical" evidence="1">
    <location>
        <begin position="90"/>
        <end position="111"/>
    </location>
</feature>
<evidence type="ECO:0000313" key="2">
    <source>
        <dbReference type="EMBL" id="ALU42364.1"/>
    </source>
</evidence>
<organism evidence="2 3">
    <name type="scientific">Pseudoalteromonas rubra</name>
    <dbReference type="NCBI Taxonomy" id="43658"/>
    <lineage>
        <taxon>Bacteria</taxon>
        <taxon>Pseudomonadati</taxon>
        <taxon>Pseudomonadota</taxon>
        <taxon>Gammaproteobacteria</taxon>
        <taxon>Alteromonadales</taxon>
        <taxon>Pseudoalteromonadaceae</taxon>
        <taxon>Pseudoalteromonas</taxon>
    </lineage>
</organism>
<dbReference type="AlphaFoldDB" id="A0A0U3IG27"/>
<gene>
    <name evidence="2" type="ORF">AT705_05030</name>
</gene>
<accession>A0A0U3IG27</accession>
<keyword evidence="1" id="KW-0472">Membrane</keyword>
<name>A0A0U3IG27_9GAMM</name>
<keyword evidence="1" id="KW-0812">Transmembrane</keyword>
<reference evidence="2 3" key="1">
    <citation type="submission" date="2015-12" db="EMBL/GenBank/DDBJ databases">
        <title>Complete genome sequence of Pseudoalteromonas rubra SCSIO 6842, harboring a conjugative plasmid.</title>
        <authorList>
            <person name="Li B."/>
            <person name="Wang X."/>
        </authorList>
    </citation>
    <scope>NUCLEOTIDE SEQUENCE [LARGE SCALE GENOMIC DNA]</scope>
    <source>
        <strain evidence="2 3">SCSIO 6842</strain>
    </source>
</reference>
<feature type="transmembrane region" description="Helical" evidence="1">
    <location>
        <begin position="218"/>
        <end position="236"/>
    </location>
</feature>
<dbReference type="Proteomes" id="UP000069015">
    <property type="component" value="Chromosome 1"/>
</dbReference>
<feature type="transmembrane region" description="Helical" evidence="1">
    <location>
        <begin position="158"/>
        <end position="183"/>
    </location>
</feature>
<keyword evidence="1" id="KW-1133">Transmembrane helix</keyword>
<dbReference type="RefSeq" id="WP_058795748.1">
    <property type="nucleotide sequence ID" value="NZ_CP013611.1"/>
</dbReference>